<keyword evidence="2" id="KW-1185">Reference proteome</keyword>
<dbReference type="AlphaFoldDB" id="A0A9D3W2E1"/>
<evidence type="ECO:0000313" key="2">
    <source>
        <dbReference type="Proteomes" id="UP000828251"/>
    </source>
</evidence>
<protein>
    <submittedName>
        <fullName evidence="1">Uncharacterized protein</fullName>
    </submittedName>
</protein>
<dbReference type="OrthoDB" id="10666931at2759"/>
<feature type="non-terminal residue" evidence="1">
    <location>
        <position position="1"/>
    </location>
</feature>
<name>A0A9D3W2E1_9ROSI</name>
<proteinExistence type="predicted"/>
<sequence>KRIVLHDDEEILENKGTINEVSIKRMTRGKDTSTMNEVKTSKIRKGKTKAESKGTSLTTNISLLRKMKYIDKLANSTSNKQIKLVTTIRDMDRSQNFFNAYTRAHNNSIVTTLRQLSPTQLPEFSMFPLIIREYEPSSEEDDLGD</sequence>
<gene>
    <name evidence="1" type="ORF">J1N35_011399</name>
</gene>
<dbReference type="EMBL" id="JAIQCV010000004">
    <property type="protein sequence ID" value="KAH1107631.1"/>
    <property type="molecule type" value="Genomic_DNA"/>
</dbReference>
<dbReference type="Proteomes" id="UP000828251">
    <property type="component" value="Unassembled WGS sequence"/>
</dbReference>
<accession>A0A9D3W2E1</accession>
<comment type="caution">
    <text evidence="1">The sequence shown here is derived from an EMBL/GenBank/DDBJ whole genome shotgun (WGS) entry which is preliminary data.</text>
</comment>
<reference evidence="1 2" key="1">
    <citation type="journal article" date="2021" name="Plant Biotechnol. J.">
        <title>Multi-omics assisted identification of the key and species-specific regulatory components of drought-tolerant mechanisms in Gossypium stocksii.</title>
        <authorList>
            <person name="Yu D."/>
            <person name="Ke L."/>
            <person name="Zhang D."/>
            <person name="Wu Y."/>
            <person name="Sun Y."/>
            <person name="Mei J."/>
            <person name="Sun J."/>
            <person name="Sun Y."/>
        </authorList>
    </citation>
    <scope>NUCLEOTIDE SEQUENCE [LARGE SCALE GENOMIC DNA]</scope>
    <source>
        <strain evidence="2">cv. E1</strain>
        <tissue evidence="1">Leaf</tissue>
    </source>
</reference>
<organism evidence="1 2">
    <name type="scientific">Gossypium stocksii</name>
    <dbReference type="NCBI Taxonomy" id="47602"/>
    <lineage>
        <taxon>Eukaryota</taxon>
        <taxon>Viridiplantae</taxon>
        <taxon>Streptophyta</taxon>
        <taxon>Embryophyta</taxon>
        <taxon>Tracheophyta</taxon>
        <taxon>Spermatophyta</taxon>
        <taxon>Magnoliopsida</taxon>
        <taxon>eudicotyledons</taxon>
        <taxon>Gunneridae</taxon>
        <taxon>Pentapetalae</taxon>
        <taxon>rosids</taxon>
        <taxon>malvids</taxon>
        <taxon>Malvales</taxon>
        <taxon>Malvaceae</taxon>
        <taxon>Malvoideae</taxon>
        <taxon>Gossypium</taxon>
    </lineage>
</organism>
<evidence type="ECO:0000313" key="1">
    <source>
        <dbReference type="EMBL" id="KAH1107631.1"/>
    </source>
</evidence>